<dbReference type="GO" id="GO:0006508">
    <property type="term" value="P:proteolysis"/>
    <property type="evidence" value="ECO:0007669"/>
    <property type="project" value="UniProtKB-KW"/>
</dbReference>
<organism evidence="5 6">
    <name type="scientific">Trichomalopsis sarcophagae</name>
    <dbReference type="NCBI Taxonomy" id="543379"/>
    <lineage>
        <taxon>Eukaryota</taxon>
        <taxon>Metazoa</taxon>
        <taxon>Ecdysozoa</taxon>
        <taxon>Arthropoda</taxon>
        <taxon>Hexapoda</taxon>
        <taxon>Insecta</taxon>
        <taxon>Pterygota</taxon>
        <taxon>Neoptera</taxon>
        <taxon>Endopterygota</taxon>
        <taxon>Hymenoptera</taxon>
        <taxon>Apocrita</taxon>
        <taxon>Proctotrupomorpha</taxon>
        <taxon>Chalcidoidea</taxon>
        <taxon>Pteromalidae</taxon>
        <taxon>Pteromalinae</taxon>
        <taxon>Trichomalopsis</taxon>
    </lineage>
</organism>
<dbReference type="Pfam" id="PF02902">
    <property type="entry name" value="Peptidase_C48"/>
    <property type="match status" value="1"/>
</dbReference>
<sequence>MQSSMNLKKFCNNLINHENYYFLSKSSRATVARYTMRDLEFSTLRQGIWINGIVINSFVATHIDEWIDFTYVPSDDSITIAGDHSHERVNRNKYISRTTKRMKNNLLLPYLYCSHWRLLHVQRKIMLLDPYGTDPDQDRAVKAFKNFTEFCTPDSSVSKLKNIQRVTEEVINRPYQPHDDGHSCGSYVMYYLLCIGSGKSFDMNFNPSTFRNELAYRLLLKSDNMESICLNCSATTLNEAYLKCILCKRKCREACIFKAQIDTDDEEKILKNKLVKRDDVNYDVGSKLIDSIGVNTIHLASN</sequence>
<gene>
    <name evidence="5" type="ORF">TSAR_013649</name>
</gene>
<proteinExistence type="inferred from homology"/>
<evidence type="ECO:0000313" key="5">
    <source>
        <dbReference type="EMBL" id="OXU16763.1"/>
    </source>
</evidence>
<evidence type="ECO:0000256" key="1">
    <source>
        <dbReference type="ARBA" id="ARBA00005234"/>
    </source>
</evidence>
<protein>
    <recommendedName>
        <fullName evidence="4">Ubiquitin-like protease family profile domain-containing protein</fullName>
    </recommendedName>
</protein>
<accession>A0A232EEJ5</accession>
<name>A0A232EEJ5_9HYME</name>
<dbReference type="SUPFAM" id="SSF54001">
    <property type="entry name" value="Cysteine proteinases"/>
    <property type="match status" value="1"/>
</dbReference>
<dbReference type="Proteomes" id="UP000215335">
    <property type="component" value="Unassembled WGS sequence"/>
</dbReference>
<dbReference type="GO" id="GO:0008234">
    <property type="term" value="F:cysteine-type peptidase activity"/>
    <property type="evidence" value="ECO:0007669"/>
    <property type="project" value="InterPro"/>
</dbReference>
<dbReference type="AlphaFoldDB" id="A0A232EEJ5"/>
<keyword evidence="2" id="KW-0645">Protease</keyword>
<evidence type="ECO:0000259" key="4">
    <source>
        <dbReference type="Pfam" id="PF02902"/>
    </source>
</evidence>
<evidence type="ECO:0000313" key="6">
    <source>
        <dbReference type="Proteomes" id="UP000215335"/>
    </source>
</evidence>
<dbReference type="Gene3D" id="3.40.395.10">
    <property type="entry name" value="Adenoviral Proteinase, Chain A"/>
    <property type="match status" value="1"/>
</dbReference>
<keyword evidence="6" id="KW-1185">Reference proteome</keyword>
<reference evidence="5 6" key="1">
    <citation type="journal article" date="2017" name="Curr. Biol.">
        <title>The Evolution of Venom by Co-option of Single-Copy Genes.</title>
        <authorList>
            <person name="Martinson E.O."/>
            <person name="Mrinalini"/>
            <person name="Kelkar Y.D."/>
            <person name="Chang C.H."/>
            <person name="Werren J.H."/>
        </authorList>
    </citation>
    <scope>NUCLEOTIDE SEQUENCE [LARGE SCALE GENOMIC DNA]</scope>
    <source>
        <strain evidence="5 6">Alberta</strain>
        <tissue evidence="5">Whole body</tissue>
    </source>
</reference>
<evidence type="ECO:0000256" key="3">
    <source>
        <dbReference type="ARBA" id="ARBA00022801"/>
    </source>
</evidence>
<comment type="caution">
    <text evidence="5">The sequence shown here is derived from an EMBL/GenBank/DDBJ whole genome shotgun (WGS) entry which is preliminary data.</text>
</comment>
<feature type="domain" description="Ubiquitin-like protease family profile" evidence="4">
    <location>
        <begin position="102"/>
        <end position="215"/>
    </location>
</feature>
<keyword evidence="3" id="KW-0378">Hydrolase</keyword>
<dbReference type="InterPro" id="IPR003653">
    <property type="entry name" value="Peptidase_C48_C"/>
</dbReference>
<dbReference type="EMBL" id="NNAY01005318">
    <property type="protein sequence ID" value="OXU16763.1"/>
    <property type="molecule type" value="Genomic_DNA"/>
</dbReference>
<comment type="similarity">
    <text evidence="1">Belongs to the peptidase C48 family.</text>
</comment>
<dbReference type="InterPro" id="IPR038765">
    <property type="entry name" value="Papain-like_cys_pep_sf"/>
</dbReference>
<evidence type="ECO:0000256" key="2">
    <source>
        <dbReference type="ARBA" id="ARBA00022670"/>
    </source>
</evidence>